<evidence type="ECO:0000259" key="5">
    <source>
        <dbReference type="SMART" id="SM00387"/>
    </source>
</evidence>
<dbReference type="SMART" id="SM00387">
    <property type="entry name" value="HATPase_c"/>
    <property type="match status" value="1"/>
</dbReference>
<evidence type="ECO:0000313" key="6">
    <source>
        <dbReference type="EMBL" id="SDU80292.1"/>
    </source>
</evidence>
<evidence type="ECO:0000256" key="3">
    <source>
        <dbReference type="ARBA" id="ARBA00023012"/>
    </source>
</evidence>
<keyword evidence="2 6" id="KW-0418">Kinase</keyword>
<dbReference type="InterPro" id="IPR029016">
    <property type="entry name" value="GAF-like_dom_sf"/>
</dbReference>
<dbReference type="InterPro" id="IPR011712">
    <property type="entry name" value="Sig_transdc_His_kin_sub3_dim/P"/>
</dbReference>
<reference evidence="7" key="1">
    <citation type="submission" date="2016-10" db="EMBL/GenBank/DDBJ databases">
        <authorList>
            <person name="Varghese N."/>
            <person name="Submissions S."/>
        </authorList>
    </citation>
    <scope>NUCLEOTIDE SEQUENCE [LARGE SCALE GENOMIC DNA]</scope>
    <source>
        <strain evidence="7">DSM 10002</strain>
    </source>
</reference>
<dbReference type="InterPro" id="IPR050482">
    <property type="entry name" value="Sensor_HK_TwoCompSys"/>
</dbReference>
<keyword evidence="1" id="KW-0808">Transferase</keyword>
<evidence type="ECO:0000256" key="1">
    <source>
        <dbReference type="ARBA" id="ARBA00022679"/>
    </source>
</evidence>
<feature type="domain" description="Histidine kinase/HSP90-like ATPase" evidence="5">
    <location>
        <begin position="455"/>
        <end position="546"/>
    </location>
</feature>
<dbReference type="PANTHER" id="PTHR24421">
    <property type="entry name" value="NITRATE/NITRITE SENSOR PROTEIN NARX-RELATED"/>
    <property type="match status" value="1"/>
</dbReference>
<proteinExistence type="predicted"/>
<dbReference type="Gene3D" id="3.30.565.10">
    <property type="entry name" value="Histidine kinase-like ATPase, C-terminal domain"/>
    <property type="match status" value="1"/>
</dbReference>
<dbReference type="Pfam" id="PF02518">
    <property type="entry name" value="HATPase_c"/>
    <property type="match status" value="1"/>
</dbReference>
<dbReference type="InterPro" id="IPR003594">
    <property type="entry name" value="HATPase_dom"/>
</dbReference>
<dbReference type="GO" id="GO:0046983">
    <property type="term" value="F:protein dimerization activity"/>
    <property type="evidence" value="ECO:0007669"/>
    <property type="project" value="InterPro"/>
</dbReference>
<name>A0A1H2LHH3_9ACTO</name>
<keyword evidence="3" id="KW-0902">Two-component regulatory system</keyword>
<dbReference type="InterPro" id="IPR036890">
    <property type="entry name" value="HATPase_C_sf"/>
</dbReference>
<dbReference type="OrthoDB" id="5241249at2"/>
<feature type="domain" description="GAF" evidence="4">
    <location>
        <begin position="186"/>
        <end position="329"/>
    </location>
</feature>
<dbReference type="SMART" id="SM00065">
    <property type="entry name" value="GAF"/>
    <property type="match status" value="2"/>
</dbReference>
<dbReference type="SUPFAM" id="SSF55781">
    <property type="entry name" value="GAF domain-like"/>
    <property type="match status" value="2"/>
</dbReference>
<dbReference type="GO" id="GO:0000155">
    <property type="term" value="F:phosphorelay sensor kinase activity"/>
    <property type="evidence" value="ECO:0007669"/>
    <property type="project" value="InterPro"/>
</dbReference>
<dbReference type="RefSeq" id="WP_091280939.1">
    <property type="nucleotide sequence ID" value="NZ_JABAPH010000008.1"/>
</dbReference>
<dbReference type="InterPro" id="IPR003018">
    <property type="entry name" value="GAF"/>
</dbReference>
<evidence type="ECO:0000313" key="7">
    <source>
        <dbReference type="Proteomes" id="UP000214355"/>
    </source>
</evidence>
<evidence type="ECO:0000259" key="4">
    <source>
        <dbReference type="SMART" id="SM00065"/>
    </source>
</evidence>
<dbReference type="Gene3D" id="3.30.450.40">
    <property type="match status" value="2"/>
</dbReference>
<organism evidence="6 7">
    <name type="scientific">Arcanobacterium phocae</name>
    <dbReference type="NCBI Taxonomy" id="131112"/>
    <lineage>
        <taxon>Bacteria</taxon>
        <taxon>Bacillati</taxon>
        <taxon>Actinomycetota</taxon>
        <taxon>Actinomycetes</taxon>
        <taxon>Actinomycetales</taxon>
        <taxon>Actinomycetaceae</taxon>
        <taxon>Arcanobacterium</taxon>
    </lineage>
</organism>
<gene>
    <name evidence="6" type="ORF">SAMN04489737_1158</name>
</gene>
<dbReference type="Pfam" id="PF13185">
    <property type="entry name" value="GAF_2"/>
    <property type="match status" value="1"/>
</dbReference>
<sequence>MDSNRLTAVVSHALQLTGQLEREAAYQHFVDSARQLTGAHYAALAVLDSHGETMEFIQSGMDPQAAQQVGRPPRGHGVFAETPVKGWLIVNDLASYLHRYGYPKGHPVMKNYLGVAVSVKEQVWGRLYLADKPGGFTDDDGAQMEILAQAAAIAAQNSQMFARSQNRARWLTASQNIVASLLEGSGEDEALQVIVHEMRIAAQADAAIMVLPSIQDTWVSEIVDGDGAEELLGIAFPPAGRAMTVVNEQAGLVVDSMQRLRTVRVSQLRNYGPALYAPLASKSAGTGVILLLRSVGGVEFNLHDLAMAENAAKQAAIALELAEARLNEELASELDERSRIGRDLHDLAIQQLFASGMHITAVKEDLISKGYADEVSTALDQAISSIDESVRQIRVIVQSLRDDSASVALVERLQQETKAALQTLDFAPSLIISWNGEATSDEHTFTLIDDAVGSDIADDVVAVVREGLSNAARHAHASSVTVQLSVTPQQVRIEVIDDGRGVTQSLGRRSGLSNLAARARRHHGTFTISNRESAPGTHVAWEAPLV</sequence>
<accession>A0A1H2LHH3</accession>
<feature type="domain" description="GAF" evidence="4">
    <location>
        <begin position="21"/>
        <end position="165"/>
    </location>
</feature>
<dbReference type="EMBL" id="LT629804">
    <property type="protein sequence ID" value="SDU80292.1"/>
    <property type="molecule type" value="Genomic_DNA"/>
</dbReference>
<dbReference type="PANTHER" id="PTHR24421:SF56">
    <property type="entry name" value="OXYGEN SENSOR HISTIDINE KINASE RESPONSE REGULATOR DOST"/>
    <property type="match status" value="1"/>
</dbReference>
<dbReference type="Pfam" id="PF01590">
    <property type="entry name" value="GAF"/>
    <property type="match status" value="1"/>
</dbReference>
<protein>
    <submittedName>
        <fullName evidence="6">Histidine kinase-like ATPase domain-containing protein</fullName>
    </submittedName>
</protein>
<dbReference type="GeneID" id="65344892"/>
<keyword evidence="7" id="KW-1185">Reference proteome</keyword>
<dbReference type="Gene3D" id="1.20.5.1930">
    <property type="match status" value="1"/>
</dbReference>
<dbReference type="SUPFAM" id="SSF55874">
    <property type="entry name" value="ATPase domain of HSP90 chaperone/DNA topoisomerase II/histidine kinase"/>
    <property type="match status" value="1"/>
</dbReference>
<dbReference type="CDD" id="cd16917">
    <property type="entry name" value="HATPase_UhpB-NarQ-NarX-like"/>
    <property type="match status" value="1"/>
</dbReference>
<dbReference type="STRING" id="131112.SAMN04489737_1158"/>
<dbReference type="AlphaFoldDB" id="A0A1H2LHH3"/>
<dbReference type="Proteomes" id="UP000214355">
    <property type="component" value="Chromosome I"/>
</dbReference>
<dbReference type="GO" id="GO:0016020">
    <property type="term" value="C:membrane"/>
    <property type="evidence" value="ECO:0007669"/>
    <property type="project" value="InterPro"/>
</dbReference>
<evidence type="ECO:0000256" key="2">
    <source>
        <dbReference type="ARBA" id="ARBA00022777"/>
    </source>
</evidence>
<dbReference type="Pfam" id="PF07730">
    <property type="entry name" value="HisKA_3"/>
    <property type="match status" value="1"/>
</dbReference>